<proteinExistence type="inferred from homology"/>
<comment type="similarity">
    <text evidence="1 4">Belongs to the tRNA pseudouridine synthase TruA family.</text>
</comment>
<dbReference type="PANTHER" id="PTHR11142:SF4">
    <property type="entry name" value="PSEUDOURIDYLATE SYNTHASE 1 HOMOLOG"/>
    <property type="match status" value="1"/>
</dbReference>
<dbReference type="Pfam" id="PF01416">
    <property type="entry name" value="PseudoU_synth_1"/>
    <property type="match status" value="1"/>
</dbReference>
<keyword evidence="3 4" id="KW-0413">Isomerase</keyword>
<dbReference type="InterPro" id="IPR020097">
    <property type="entry name" value="PsdUridine_synth_TruA_a/b_dom"/>
</dbReference>
<dbReference type="AlphaFoldDB" id="A0A9P8FZY7"/>
<dbReference type="EC" id="5.4.99.12" evidence="4"/>
<accession>A0A9P8FZY7</accession>
<organism evidence="6 7">
    <name type="scientific">Aureobasidium melanogenum</name>
    <name type="common">Aureobasidium pullulans var. melanogenum</name>
    <dbReference type="NCBI Taxonomy" id="46634"/>
    <lineage>
        <taxon>Eukaryota</taxon>
        <taxon>Fungi</taxon>
        <taxon>Dikarya</taxon>
        <taxon>Ascomycota</taxon>
        <taxon>Pezizomycotina</taxon>
        <taxon>Dothideomycetes</taxon>
        <taxon>Dothideomycetidae</taxon>
        <taxon>Dothideales</taxon>
        <taxon>Saccotheciaceae</taxon>
        <taxon>Aureobasidium</taxon>
    </lineage>
</organism>
<evidence type="ECO:0000313" key="6">
    <source>
        <dbReference type="EMBL" id="KAG9985485.1"/>
    </source>
</evidence>
<dbReference type="Gene3D" id="3.30.70.660">
    <property type="entry name" value="Pseudouridine synthase I, catalytic domain, C-terminal subdomain"/>
    <property type="match status" value="1"/>
</dbReference>
<dbReference type="GO" id="GO:0003723">
    <property type="term" value="F:RNA binding"/>
    <property type="evidence" value="ECO:0007669"/>
    <property type="project" value="InterPro"/>
</dbReference>
<sequence>CNPKPIIINGTEWLSLKVHGQSFMMHQIRKMVGMVALTVRCGCPIERIVEAQGDQKISIPKVPGLGLLLERPVFDSYNEIQAVKHDKEKLDFGKYEKELEEFKQREIYQRIFAEEERDNTFHLFFNQIDNYKERHFLYLTSKGLEAIKGAGKLDEQRAAKSKNDGADAMEMQ</sequence>
<dbReference type="InterPro" id="IPR001406">
    <property type="entry name" value="PsdUridine_synth_TruA"/>
</dbReference>
<evidence type="ECO:0000256" key="4">
    <source>
        <dbReference type="RuleBase" id="RU003792"/>
    </source>
</evidence>
<comment type="caution">
    <text evidence="6">The sequence shown here is derived from an EMBL/GenBank/DDBJ whole genome shotgun (WGS) entry which is preliminary data.</text>
</comment>
<reference evidence="6" key="1">
    <citation type="journal article" date="2021" name="J Fungi (Basel)">
        <title>Virulence traits and population genomics of the black yeast Aureobasidium melanogenum.</title>
        <authorList>
            <person name="Cernosa A."/>
            <person name="Sun X."/>
            <person name="Gostincar C."/>
            <person name="Fang C."/>
            <person name="Gunde-Cimerman N."/>
            <person name="Song Z."/>
        </authorList>
    </citation>
    <scope>NUCLEOTIDE SEQUENCE</scope>
    <source>
        <strain evidence="6">EXF-9298</strain>
    </source>
</reference>
<comment type="catalytic activity">
    <reaction evidence="4">
        <text>uridine(38/39/40) in tRNA = pseudouridine(38/39/40) in tRNA</text>
        <dbReference type="Rhea" id="RHEA:22376"/>
        <dbReference type="Rhea" id="RHEA-COMP:10085"/>
        <dbReference type="Rhea" id="RHEA-COMP:10087"/>
        <dbReference type="ChEBI" id="CHEBI:65314"/>
        <dbReference type="ChEBI" id="CHEBI:65315"/>
        <dbReference type="EC" id="5.4.99.12"/>
    </reaction>
</comment>
<gene>
    <name evidence="6" type="ORF">KCU98_g4679</name>
</gene>
<keyword evidence="2 4" id="KW-0819">tRNA processing</keyword>
<dbReference type="Proteomes" id="UP000729357">
    <property type="component" value="Unassembled WGS sequence"/>
</dbReference>
<evidence type="ECO:0000256" key="2">
    <source>
        <dbReference type="ARBA" id="ARBA00022694"/>
    </source>
</evidence>
<evidence type="ECO:0000313" key="7">
    <source>
        <dbReference type="Proteomes" id="UP000729357"/>
    </source>
</evidence>
<evidence type="ECO:0000256" key="1">
    <source>
        <dbReference type="ARBA" id="ARBA00009375"/>
    </source>
</evidence>
<dbReference type="SUPFAM" id="SSF55120">
    <property type="entry name" value="Pseudouridine synthase"/>
    <property type="match status" value="1"/>
</dbReference>
<dbReference type="PANTHER" id="PTHR11142">
    <property type="entry name" value="PSEUDOURIDYLATE SYNTHASE"/>
    <property type="match status" value="1"/>
</dbReference>
<dbReference type="EMBL" id="JAHFXS010000387">
    <property type="protein sequence ID" value="KAG9985485.1"/>
    <property type="molecule type" value="Genomic_DNA"/>
</dbReference>
<name>A0A9P8FZY7_AURME</name>
<dbReference type="GO" id="GO:0005634">
    <property type="term" value="C:nucleus"/>
    <property type="evidence" value="ECO:0007669"/>
    <property type="project" value="TreeGrafter"/>
</dbReference>
<reference evidence="6" key="2">
    <citation type="submission" date="2021-08" db="EMBL/GenBank/DDBJ databases">
        <authorList>
            <person name="Gostincar C."/>
            <person name="Sun X."/>
            <person name="Song Z."/>
            <person name="Gunde-Cimerman N."/>
        </authorList>
    </citation>
    <scope>NUCLEOTIDE SEQUENCE</scope>
    <source>
        <strain evidence="6">EXF-9298</strain>
    </source>
</reference>
<dbReference type="InterPro" id="IPR020095">
    <property type="entry name" value="PsdUridine_synth_TruA_C"/>
</dbReference>
<feature type="non-terminal residue" evidence="6">
    <location>
        <position position="1"/>
    </location>
</feature>
<protein>
    <recommendedName>
        <fullName evidence="4">tRNA pseudouridine synthase</fullName>
        <ecNumber evidence="4">5.4.99.12</ecNumber>
    </recommendedName>
</protein>
<dbReference type="FunFam" id="3.30.70.660:FF:000002">
    <property type="entry name" value="tRNA pseudouridine synthase"/>
    <property type="match status" value="1"/>
</dbReference>
<evidence type="ECO:0000256" key="3">
    <source>
        <dbReference type="ARBA" id="ARBA00023235"/>
    </source>
</evidence>
<keyword evidence="7" id="KW-1185">Reference proteome</keyword>
<feature type="non-terminal residue" evidence="6">
    <location>
        <position position="172"/>
    </location>
</feature>
<dbReference type="GO" id="GO:0160147">
    <property type="term" value="F:tRNA pseudouridine(38-40) synthase activity"/>
    <property type="evidence" value="ECO:0007669"/>
    <property type="project" value="UniProtKB-EC"/>
</dbReference>
<dbReference type="InterPro" id="IPR020103">
    <property type="entry name" value="PsdUridine_synth_cat_dom_sf"/>
</dbReference>
<feature type="domain" description="Pseudouridine synthase I TruA alpha/beta" evidence="5">
    <location>
        <begin position="12"/>
        <end position="75"/>
    </location>
</feature>
<dbReference type="GO" id="GO:0031119">
    <property type="term" value="P:tRNA pseudouridine synthesis"/>
    <property type="evidence" value="ECO:0007669"/>
    <property type="project" value="TreeGrafter"/>
</dbReference>
<evidence type="ECO:0000259" key="5">
    <source>
        <dbReference type="Pfam" id="PF01416"/>
    </source>
</evidence>
<dbReference type="GO" id="GO:1990481">
    <property type="term" value="P:mRNA pseudouridine synthesis"/>
    <property type="evidence" value="ECO:0007669"/>
    <property type="project" value="TreeGrafter"/>
</dbReference>